<gene>
    <name evidence="9" type="ORF">HWH42_16870</name>
</gene>
<dbReference type="Pfam" id="PF00528">
    <property type="entry name" value="BPD_transp_1"/>
    <property type="match status" value="1"/>
</dbReference>
<evidence type="ECO:0000256" key="3">
    <source>
        <dbReference type="ARBA" id="ARBA00022475"/>
    </source>
</evidence>
<dbReference type="CDD" id="cd06261">
    <property type="entry name" value="TM_PBP2"/>
    <property type="match status" value="1"/>
</dbReference>
<evidence type="ECO:0000313" key="10">
    <source>
        <dbReference type="Proteomes" id="UP000571857"/>
    </source>
</evidence>
<feature type="transmembrane region" description="Helical" evidence="7">
    <location>
        <begin position="116"/>
        <end position="134"/>
    </location>
</feature>
<organism evidence="9 10">
    <name type="scientific">Enterococcus gallinarum</name>
    <dbReference type="NCBI Taxonomy" id="1353"/>
    <lineage>
        <taxon>Bacteria</taxon>
        <taxon>Bacillati</taxon>
        <taxon>Bacillota</taxon>
        <taxon>Bacilli</taxon>
        <taxon>Lactobacillales</taxon>
        <taxon>Enterococcaceae</taxon>
        <taxon>Enterococcus</taxon>
    </lineage>
</organism>
<sequence>MRHPNKIRRERKLKTLSLSLKYLFLGLLVFISVFPFVWMVLGMTNQTFDIVAGKIMIGDQLVINFQNLFASELNFTRALGNSAVIAVITTVFALLFSSMAGYGFEIYRTKTKDRIFNILLLSMMVPFAALMIPLYRMFSQLSGTPIGINTFAVVILPSVCTAFLIFFFRQNIKAFPKELVEAARIDGLNELSIFFRVYMPTAKNTYAAAAIITFMNSWNNYLWPLVALQSPDKRTVPLVLSAMGASYTPDYGMMMCGIVIATLPTAIIFFVLQKQFVQGMLGSVK</sequence>
<dbReference type="Proteomes" id="UP000571857">
    <property type="component" value="Unassembled WGS sequence"/>
</dbReference>
<feature type="transmembrane region" description="Helical" evidence="7">
    <location>
        <begin position="251"/>
        <end position="272"/>
    </location>
</feature>
<comment type="subcellular location">
    <subcellularLocation>
        <location evidence="1 7">Cell membrane</location>
        <topology evidence="1 7">Multi-pass membrane protein</topology>
    </subcellularLocation>
</comment>
<dbReference type="Gene3D" id="1.10.3720.10">
    <property type="entry name" value="MetI-like"/>
    <property type="match status" value="1"/>
</dbReference>
<keyword evidence="3" id="KW-1003">Cell membrane</keyword>
<dbReference type="InterPro" id="IPR035906">
    <property type="entry name" value="MetI-like_sf"/>
</dbReference>
<feature type="transmembrane region" description="Helical" evidence="7">
    <location>
        <begin position="146"/>
        <end position="168"/>
    </location>
</feature>
<dbReference type="SUPFAM" id="SSF161098">
    <property type="entry name" value="MetI-like"/>
    <property type="match status" value="1"/>
</dbReference>
<feature type="transmembrane region" description="Helical" evidence="7">
    <location>
        <begin position="20"/>
        <end position="41"/>
    </location>
</feature>
<evidence type="ECO:0000256" key="2">
    <source>
        <dbReference type="ARBA" id="ARBA00022448"/>
    </source>
</evidence>
<evidence type="ECO:0000256" key="1">
    <source>
        <dbReference type="ARBA" id="ARBA00004651"/>
    </source>
</evidence>
<evidence type="ECO:0000259" key="8">
    <source>
        <dbReference type="PROSITE" id="PS50928"/>
    </source>
</evidence>
<evidence type="ECO:0000256" key="5">
    <source>
        <dbReference type="ARBA" id="ARBA00022989"/>
    </source>
</evidence>
<comment type="similarity">
    <text evidence="7">Belongs to the binding-protein-dependent transport system permease family.</text>
</comment>
<proteinExistence type="inferred from homology"/>
<dbReference type="PANTHER" id="PTHR43744">
    <property type="entry name" value="ABC TRANSPORTER PERMEASE PROTEIN MG189-RELATED-RELATED"/>
    <property type="match status" value="1"/>
</dbReference>
<keyword evidence="6 7" id="KW-0472">Membrane</keyword>
<evidence type="ECO:0000256" key="4">
    <source>
        <dbReference type="ARBA" id="ARBA00022692"/>
    </source>
</evidence>
<evidence type="ECO:0000256" key="6">
    <source>
        <dbReference type="ARBA" id="ARBA00023136"/>
    </source>
</evidence>
<feature type="transmembrane region" description="Helical" evidence="7">
    <location>
        <begin position="83"/>
        <end position="104"/>
    </location>
</feature>
<evidence type="ECO:0000313" key="9">
    <source>
        <dbReference type="EMBL" id="MBA0974240.1"/>
    </source>
</evidence>
<dbReference type="AlphaFoldDB" id="A0ABD4HSJ8"/>
<feature type="domain" description="ABC transmembrane type-1" evidence="8">
    <location>
        <begin position="79"/>
        <end position="272"/>
    </location>
</feature>
<evidence type="ECO:0000256" key="7">
    <source>
        <dbReference type="RuleBase" id="RU363032"/>
    </source>
</evidence>
<dbReference type="InterPro" id="IPR000515">
    <property type="entry name" value="MetI-like"/>
</dbReference>
<comment type="caution">
    <text evidence="9">The sequence shown here is derived from an EMBL/GenBank/DDBJ whole genome shotgun (WGS) entry which is preliminary data.</text>
</comment>
<dbReference type="PANTHER" id="PTHR43744:SF2">
    <property type="entry name" value="ARABINOOLIGOSACCHARIDES TRANSPORT SYSTEM PERMEASE PROTEIN ARAQ"/>
    <property type="match status" value="1"/>
</dbReference>
<protein>
    <submittedName>
        <fullName evidence="9">Carbohydrate ABC transporter permease</fullName>
    </submittedName>
</protein>
<accession>A0ABD4HSJ8</accession>
<dbReference type="PROSITE" id="PS50928">
    <property type="entry name" value="ABC_TM1"/>
    <property type="match status" value="1"/>
</dbReference>
<keyword evidence="2 7" id="KW-0813">Transport</keyword>
<keyword evidence="5 7" id="KW-1133">Transmembrane helix</keyword>
<name>A0ABD4HSJ8_ENTGA</name>
<dbReference type="EMBL" id="JABXJK010000089">
    <property type="protein sequence ID" value="MBA0974240.1"/>
    <property type="molecule type" value="Genomic_DNA"/>
</dbReference>
<feature type="transmembrane region" description="Helical" evidence="7">
    <location>
        <begin position="205"/>
        <end position="223"/>
    </location>
</feature>
<dbReference type="GO" id="GO:0005886">
    <property type="term" value="C:plasma membrane"/>
    <property type="evidence" value="ECO:0007669"/>
    <property type="project" value="UniProtKB-SubCell"/>
</dbReference>
<keyword evidence="4 7" id="KW-0812">Transmembrane</keyword>
<reference evidence="9 10" key="1">
    <citation type="submission" date="2020-06" db="EMBL/GenBank/DDBJ databases">
        <title>Crossreactivity between MHC class I-restricted antigens from cancer cells and an enterococcal bacteriophage.</title>
        <authorList>
            <person name="Fluckiger A."/>
            <person name="Daillere R."/>
            <person name="Sassi M."/>
            <person name="Cattoir V."/>
            <person name="Kroemer G."/>
            <person name="Zitvogel L."/>
        </authorList>
    </citation>
    <scope>NUCLEOTIDE SEQUENCE [LARGE SCALE GENOMIC DNA]</scope>
    <source>
        <strain evidence="9 10">EG4</strain>
    </source>
</reference>